<sequence length="487" mass="53741">MTVQLSVTARSPRLTRQGLRYLPLAAVVTDLLLVALSVVAAYVARSLVPTSVIPESFSTNDQVLAALPIIVLAWLAAIYVLGGYRPEIFGAGVEEYKRVITPSLVTAAGTGIAAYMLMLDLSRGFFLLTFLFGIPILVLGRWTMRRAVQRARRAGRLQQRVLIAGTEGHVDEIASVLGRETWLGYDVVGALTPQASVKRTTGLGVPLLGESGSLAQAAIDQHVDVVFLAGGAFSSAAEMRRLAWDLEHADIQVVIAPSVTDVSAERVSVRPVGGLPLIHLDRPRGQDALRRAKRSFDVVVSALLLLALSPVFAWAAWQVRRDDRTAPVLFRQPRAGREGVSFSCLKFRTMVVDAEEVLADLHAEHGYSRGLFKLDHDPRVTRPGRFLRRYSLDELPQLVNVLRGDMSLVGPRPPLQHEVAQYDDDMARRLHVRPGMTGLWQVSGRSDLSWSEAIRLDLYYVDNWSMVQDLVILFRTFRAVLTSRGAR</sequence>
<keyword evidence="6 7" id="KW-0472">Membrane</keyword>
<evidence type="ECO:0000313" key="10">
    <source>
        <dbReference type="Proteomes" id="UP000198859"/>
    </source>
</evidence>
<feature type="transmembrane region" description="Helical" evidence="7">
    <location>
        <begin position="298"/>
        <end position="317"/>
    </location>
</feature>
<dbReference type="PANTHER" id="PTHR30576:SF10">
    <property type="entry name" value="SLL5057 PROTEIN"/>
    <property type="match status" value="1"/>
</dbReference>
<evidence type="ECO:0000256" key="5">
    <source>
        <dbReference type="ARBA" id="ARBA00022989"/>
    </source>
</evidence>
<dbReference type="GO" id="GO:0016780">
    <property type="term" value="F:phosphotransferase activity, for other substituted phosphate groups"/>
    <property type="evidence" value="ECO:0007669"/>
    <property type="project" value="TreeGrafter"/>
</dbReference>
<feature type="transmembrane region" description="Helical" evidence="7">
    <location>
        <begin position="21"/>
        <end position="43"/>
    </location>
</feature>
<keyword evidence="4 7" id="KW-0812">Transmembrane</keyword>
<comment type="subcellular location">
    <subcellularLocation>
        <location evidence="1">Membrane</location>
        <topology evidence="1">Multi-pass membrane protein</topology>
    </subcellularLocation>
</comment>
<reference evidence="10" key="1">
    <citation type="submission" date="2016-10" db="EMBL/GenBank/DDBJ databases">
        <authorList>
            <person name="Varghese N."/>
            <person name="Submissions S."/>
        </authorList>
    </citation>
    <scope>NUCLEOTIDE SEQUENCE [LARGE SCALE GENOMIC DNA]</scope>
    <source>
        <strain evidence="10">DSM 22127</strain>
    </source>
</reference>
<dbReference type="Pfam" id="PF02397">
    <property type="entry name" value="Bac_transf"/>
    <property type="match status" value="1"/>
</dbReference>
<dbReference type="Gene3D" id="3.40.50.720">
    <property type="entry name" value="NAD(P)-binding Rossmann-like Domain"/>
    <property type="match status" value="1"/>
</dbReference>
<evidence type="ECO:0000256" key="2">
    <source>
        <dbReference type="ARBA" id="ARBA00006464"/>
    </source>
</evidence>
<dbReference type="PANTHER" id="PTHR30576">
    <property type="entry name" value="COLANIC BIOSYNTHESIS UDP-GLUCOSE LIPID CARRIER TRANSFERASE"/>
    <property type="match status" value="1"/>
</dbReference>
<dbReference type="InterPro" id="IPR017475">
    <property type="entry name" value="EPS_sugar_tfrase"/>
</dbReference>
<dbReference type="NCBIfam" id="TIGR03025">
    <property type="entry name" value="EPS_sugtrans"/>
    <property type="match status" value="1"/>
</dbReference>
<dbReference type="Pfam" id="PF13727">
    <property type="entry name" value="CoA_binding_3"/>
    <property type="match status" value="1"/>
</dbReference>
<feature type="transmembrane region" description="Helical" evidence="7">
    <location>
        <begin position="96"/>
        <end position="118"/>
    </location>
</feature>
<dbReference type="EMBL" id="LT629757">
    <property type="protein sequence ID" value="SDT03067.1"/>
    <property type="molecule type" value="Genomic_DNA"/>
</dbReference>
<feature type="domain" description="Bacterial sugar transferase" evidence="8">
    <location>
        <begin position="293"/>
        <end position="481"/>
    </location>
</feature>
<feature type="transmembrane region" description="Helical" evidence="7">
    <location>
        <begin position="63"/>
        <end position="84"/>
    </location>
</feature>
<keyword evidence="10" id="KW-1185">Reference proteome</keyword>
<proteinExistence type="inferred from homology"/>
<gene>
    <name evidence="9" type="ORF">SAMN04488570_3338</name>
</gene>
<organism evidence="9 10">
    <name type="scientific">Nocardioides scoriae</name>
    <dbReference type="NCBI Taxonomy" id="642780"/>
    <lineage>
        <taxon>Bacteria</taxon>
        <taxon>Bacillati</taxon>
        <taxon>Actinomycetota</taxon>
        <taxon>Actinomycetes</taxon>
        <taxon>Propionibacteriales</taxon>
        <taxon>Nocardioidaceae</taxon>
        <taxon>Nocardioides</taxon>
    </lineage>
</organism>
<keyword evidence="3 9" id="KW-0808">Transferase</keyword>
<evidence type="ECO:0000256" key="1">
    <source>
        <dbReference type="ARBA" id="ARBA00004141"/>
    </source>
</evidence>
<dbReference type="InterPro" id="IPR003362">
    <property type="entry name" value="Bact_transf"/>
</dbReference>
<evidence type="ECO:0000256" key="6">
    <source>
        <dbReference type="ARBA" id="ARBA00023136"/>
    </source>
</evidence>
<comment type="similarity">
    <text evidence="2">Belongs to the bacterial sugar transferase family.</text>
</comment>
<protein>
    <submittedName>
        <fullName evidence="9">Undecaprenyl-phosphate galactose phosphotransferase, WbaP/exopolysaccharide biosynthesis polyprenyl glycosylphosphotransferase</fullName>
    </submittedName>
</protein>
<accession>A0A1H1X129</accession>
<evidence type="ECO:0000259" key="8">
    <source>
        <dbReference type="Pfam" id="PF02397"/>
    </source>
</evidence>
<evidence type="ECO:0000313" key="9">
    <source>
        <dbReference type="EMBL" id="SDT03067.1"/>
    </source>
</evidence>
<dbReference type="STRING" id="642780.SAMN04488570_3338"/>
<evidence type="ECO:0000256" key="7">
    <source>
        <dbReference type="SAM" id="Phobius"/>
    </source>
</evidence>
<dbReference type="AlphaFoldDB" id="A0A1H1X129"/>
<feature type="transmembrane region" description="Helical" evidence="7">
    <location>
        <begin position="124"/>
        <end position="144"/>
    </location>
</feature>
<keyword evidence="5 7" id="KW-1133">Transmembrane helix</keyword>
<dbReference type="GO" id="GO:0016020">
    <property type="term" value="C:membrane"/>
    <property type="evidence" value="ECO:0007669"/>
    <property type="project" value="UniProtKB-SubCell"/>
</dbReference>
<evidence type="ECO:0000256" key="3">
    <source>
        <dbReference type="ARBA" id="ARBA00022679"/>
    </source>
</evidence>
<dbReference type="Proteomes" id="UP000198859">
    <property type="component" value="Chromosome I"/>
</dbReference>
<evidence type="ECO:0000256" key="4">
    <source>
        <dbReference type="ARBA" id="ARBA00022692"/>
    </source>
</evidence>
<name>A0A1H1X129_9ACTN</name>